<reference evidence="2" key="1">
    <citation type="journal article" date="2008" name="Nat. Genet.">
        <title>The Pristionchus pacificus genome provides a unique perspective on nematode lifestyle and parasitism.</title>
        <authorList>
            <person name="Dieterich C."/>
            <person name="Clifton S.W."/>
            <person name="Schuster L.N."/>
            <person name="Chinwalla A."/>
            <person name="Delehaunty K."/>
            <person name="Dinkelacker I."/>
            <person name="Fulton L."/>
            <person name="Fulton R."/>
            <person name="Godfrey J."/>
            <person name="Minx P."/>
            <person name="Mitreva M."/>
            <person name="Roeseler W."/>
            <person name="Tian H."/>
            <person name="Witte H."/>
            <person name="Yang S.P."/>
            <person name="Wilson R.K."/>
            <person name="Sommer R.J."/>
        </authorList>
    </citation>
    <scope>NUCLEOTIDE SEQUENCE [LARGE SCALE GENOMIC DNA]</scope>
    <source>
        <strain evidence="2">PS312</strain>
    </source>
</reference>
<dbReference type="EnsemblMetazoa" id="PPA39655.1">
    <property type="protein sequence ID" value="PPA39655.1"/>
    <property type="gene ID" value="WBGene00278024"/>
</dbReference>
<accession>A0A2A6BC20</accession>
<accession>A0A8R1USU7</accession>
<name>A0A2A6BC20_PRIPA</name>
<dbReference type="Proteomes" id="UP000005239">
    <property type="component" value="Unassembled WGS sequence"/>
</dbReference>
<organism evidence="1 2">
    <name type="scientific">Pristionchus pacificus</name>
    <name type="common">Parasitic nematode worm</name>
    <dbReference type="NCBI Taxonomy" id="54126"/>
    <lineage>
        <taxon>Eukaryota</taxon>
        <taxon>Metazoa</taxon>
        <taxon>Ecdysozoa</taxon>
        <taxon>Nematoda</taxon>
        <taxon>Chromadorea</taxon>
        <taxon>Rhabditida</taxon>
        <taxon>Rhabditina</taxon>
        <taxon>Diplogasteromorpha</taxon>
        <taxon>Diplogasteroidea</taxon>
        <taxon>Neodiplogasteridae</taxon>
        <taxon>Pristionchus</taxon>
    </lineage>
</organism>
<evidence type="ECO:0000313" key="2">
    <source>
        <dbReference type="Proteomes" id="UP000005239"/>
    </source>
</evidence>
<keyword evidence="2" id="KW-1185">Reference proteome</keyword>
<protein>
    <submittedName>
        <fullName evidence="1">Uncharacterized protein</fullName>
    </submittedName>
</protein>
<dbReference type="OrthoDB" id="10666426at2759"/>
<evidence type="ECO:0000313" key="1">
    <source>
        <dbReference type="EnsemblMetazoa" id="PPA39655.1"/>
    </source>
</evidence>
<gene>
    <name evidence="1" type="primary">WBGene00278024</name>
</gene>
<proteinExistence type="predicted"/>
<dbReference type="AlphaFoldDB" id="A0A2A6BC20"/>
<sequence>MTEQDPIQARLVNGLFTIGYSVYYSEFESAHPQYEKECFPIVQTELLVNIKKFGWINSLLDCCSSETRDDYCYCSLSIEFDRTETSFSIEFDHTETSLSIEFDRTETLIWPIDNGTKGLADDWKIVHFERKRDNEIQFIKVNIGEKAFHFTLRFNSDLIASVTICKDTKAPYNQRHLVDEDEKLTQWYIANYKDDICGHITFQIIKEQEGNERTEKKEDGNERTEKKEDGNERTEKKEDGNERTEKKEDGNERTEKKEDGNERTEKKEDGNERTEKKEDGRET</sequence>
<reference evidence="1" key="2">
    <citation type="submission" date="2022-06" db="UniProtKB">
        <authorList>
            <consortium name="EnsemblMetazoa"/>
        </authorList>
    </citation>
    <scope>IDENTIFICATION</scope>
    <source>
        <strain evidence="1">PS312</strain>
    </source>
</reference>